<dbReference type="NCBIfam" id="NF001924">
    <property type="entry name" value="PRK00702.1"/>
    <property type="match status" value="1"/>
</dbReference>
<evidence type="ECO:0000256" key="3">
    <source>
        <dbReference type="ARBA" id="ARBA00008088"/>
    </source>
</evidence>
<dbReference type="PANTHER" id="PTHR11934:SF0">
    <property type="entry name" value="RIBOSE-5-PHOSPHATE ISOMERASE"/>
    <property type="match status" value="1"/>
</dbReference>
<dbReference type="EC" id="5.3.1.6" evidence="4"/>
<keyword evidence="7" id="KW-1185">Reference proteome</keyword>
<evidence type="ECO:0000256" key="4">
    <source>
        <dbReference type="ARBA" id="ARBA00011959"/>
    </source>
</evidence>
<evidence type="ECO:0000313" key="8">
    <source>
        <dbReference type="WBParaSite" id="PgR053_g027_t03"/>
    </source>
</evidence>
<dbReference type="Pfam" id="PF06026">
    <property type="entry name" value="Rib_5-P_isom_A"/>
    <property type="match status" value="1"/>
</dbReference>
<dbReference type="FunFam" id="3.30.70.260:FF:000018">
    <property type="entry name" value="Ribose-5-phosphate isomerase A"/>
    <property type="match status" value="1"/>
</dbReference>
<keyword evidence="5" id="KW-0413">Isomerase</keyword>
<proteinExistence type="inferred from homology"/>
<dbReference type="SUPFAM" id="SSF75445">
    <property type="entry name" value="D-ribose-5-phosphate isomerase (RpiA), lid domain"/>
    <property type="match status" value="1"/>
</dbReference>
<dbReference type="CDD" id="cd01398">
    <property type="entry name" value="RPI_A"/>
    <property type="match status" value="1"/>
</dbReference>
<dbReference type="Proteomes" id="UP000887569">
    <property type="component" value="Unplaced"/>
</dbReference>
<comment type="catalytic activity">
    <reaction evidence="1">
        <text>aldehydo-D-ribose 5-phosphate = D-ribulose 5-phosphate</text>
        <dbReference type="Rhea" id="RHEA:14657"/>
        <dbReference type="ChEBI" id="CHEBI:58121"/>
        <dbReference type="ChEBI" id="CHEBI:58273"/>
        <dbReference type="EC" id="5.3.1.6"/>
    </reaction>
</comment>
<dbReference type="NCBIfam" id="TIGR00021">
    <property type="entry name" value="rpiA"/>
    <property type="match status" value="1"/>
</dbReference>
<reference evidence="8" key="1">
    <citation type="submission" date="2022-11" db="UniProtKB">
        <authorList>
            <consortium name="WormBaseParasite"/>
        </authorList>
    </citation>
    <scope>IDENTIFICATION</scope>
</reference>
<evidence type="ECO:0000256" key="5">
    <source>
        <dbReference type="ARBA" id="ARBA00023235"/>
    </source>
</evidence>
<name>A0A915BSG3_PARUN</name>
<evidence type="ECO:0000256" key="2">
    <source>
        <dbReference type="ARBA" id="ARBA00004988"/>
    </source>
</evidence>
<dbReference type="GO" id="GO:0004751">
    <property type="term" value="F:ribose-5-phosphate isomerase activity"/>
    <property type="evidence" value="ECO:0007669"/>
    <property type="project" value="UniProtKB-EC"/>
</dbReference>
<comment type="pathway">
    <text evidence="2">Carbohydrate degradation; pentose phosphate pathway; D-ribose 5-phosphate from D-ribulose 5-phosphate (non-oxidative stage): step 1/1.</text>
</comment>
<evidence type="ECO:0000256" key="1">
    <source>
        <dbReference type="ARBA" id="ARBA00001713"/>
    </source>
</evidence>
<evidence type="ECO:0000256" key="6">
    <source>
        <dbReference type="ARBA" id="ARBA00029734"/>
    </source>
</evidence>
<dbReference type="Gene3D" id="3.30.70.260">
    <property type="match status" value="1"/>
</dbReference>
<evidence type="ECO:0000313" key="7">
    <source>
        <dbReference type="Proteomes" id="UP000887569"/>
    </source>
</evidence>
<dbReference type="PANTHER" id="PTHR11934">
    <property type="entry name" value="RIBOSE-5-PHOSPHATE ISOMERASE"/>
    <property type="match status" value="1"/>
</dbReference>
<dbReference type="FunFam" id="3.40.50.1360:FF:000001">
    <property type="entry name" value="Ribose-5-phosphate isomerase A"/>
    <property type="match status" value="1"/>
</dbReference>
<protein>
    <recommendedName>
        <fullName evidence="4">ribose-5-phosphate isomerase</fullName>
        <ecNumber evidence="4">5.3.1.6</ecNumber>
    </recommendedName>
    <alternativeName>
        <fullName evidence="6">Phosphoriboisomerase</fullName>
    </alternativeName>
</protein>
<dbReference type="InterPro" id="IPR020672">
    <property type="entry name" value="Ribose5P_isomerase_typA_subgr"/>
</dbReference>
<dbReference type="GO" id="GO:0006014">
    <property type="term" value="P:D-ribose metabolic process"/>
    <property type="evidence" value="ECO:0007669"/>
    <property type="project" value="TreeGrafter"/>
</dbReference>
<dbReference type="HAMAP" id="MF_00170">
    <property type="entry name" value="Rib_5P_isom_A"/>
    <property type="match status" value="1"/>
</dbReference>
<dbReference type="GO" id="GO:0009052">
    <property type="term" value="P:pentose-phosphate shunt, non-oxidative branch"/>
    <property type="evidence" value="ECO:0007669"/>
    <property type="project" value="InterPro"/>
</dbReference>
<dbReference type="WBParaSite" id="PgR053_g027_t03">
    <property type="protein sequence ID" value="PgR053_g027_t03"/>
    <property type="gene ID" value="PgR053_g027"/>
</dbReference>
<dbReference type="Gene3D" id="3.40.50.1360">
    <property type="match status" value="1"/>
</dbReference>
<dbReference type="InterPro" id="IPR037171">
    <property type="entry name" value="NagB/RpiA_transferase-like"/>
</dbReference>
<dbReference type="AlphaFoldDB" id="A0A915BSG3"/>
<dbReference type="SUPFAM" id="SSF100950">
    <property type="entry name" value="NagB/RpiA/CoA transferase-like"/>
    <property type="match status" value="1"/>
</dbReference>
<organism evidence="7 8">
    <name type="scientific">Parascaris univalens</name>
    <name type="common">Nematode worm</name>
    <dbReference type="NCBI Taxonomy" id="6257"/>
    <lineage>
        <taxon>Eukaryota</taxon>
        <taxon>Metazoa</taxon>
        <taxon>Ecdysozoa</taxon>
        <taxon>Nematoda</taxon>
        <taxon>Chromadorea</taxon>
        <taxon>Rhabditida</taxon>
        <taxon>Spirurina</taxon>
        <taxon>Ascaridomorpha</taxon>
        <taxon>Ascaridoidea</taxon>
        <taxon>Ascarididae</taxon>
        <taxon>Parascaris</taxon>
    </lineage>
</organism>
<dbReference type="GO" id="GO:0005737">
    <property type="term" value="C:cytoplasm"/>
    <property type="evidence" value="ECO:0007669"/>
    <property type="project" value="TreeGrafter"/>
</dbReference>
<comment type="similarity">
    <text evidence="3">Belongs to the ribose 5-phosphate isomerase family.</text>
</comment>
<dbReference type="InterPro" id="IPR004788">
    <property type="entry name" value="Ribose5P_isomerase_type_A"/>
</dbReference>
<sequence length="326" mass="36144">VWRLPSSCRVYFRARRCIFLFLVSLLWWRHHFIRITSASMMPSDSSLRSVSVPTENDEVIFKKTELLPSKDNLKESPTIEVGMATRVTLEGAKRAAAFAAGERHVFSGCRLGVGSGTTARYLVEFLEDRIKTGKLKDIVCVPTSFLTHKWLLDAGLSVTDLEQQPELDVCIDGADEVDANLNLIKGGGGCLTQEKIVQTSAKHFFVIADSSKQSTVLGEKFLSIPIEVIPSAYVPVMKWIKQREGGECVLRMAQRKCGPVITDNNNYLVDWNFPKGKFANTNDLAALHQRLINLPGVVETGLFIGVAEKVYFATPEGAVIEKAKPQ</sequence>
<accession>A0A915BSG3</accession>